<gene>
    <name evidence="2" type="primary">xylR</name>
    <name evidence="2" type="ORF">KIN_32150</name>
</gene>
<dbReference type="InterPro" id="IPR000600">
    <property type="entry name" value="ROK"/>
</dbReference>
<name>A0A6N6JIH2_9RHOB</name>
<dbReference type="EMBL" id="BLJE01000003">
    <property type="protein sequence ID" value="GFE66141.1"/>
    <property type="molecule type" value="Genomic_DNA"/>
</dbReference>
<dbReference type="SUPFAM" id="SSF53067">
    <property type="entry name" value="Actin-like ATPase domain"/>
    <property type="match status" value="1"/>
</dbReference>
<dbReference type="Gene3D" id="3.30.420.40">
    <property type="match status" value="2"/>
</dbReference>
<dbReference type="InterPro" id="IPR036388">
    <property type="entry name" value="WH-like_DNA-bd_sf"/>
</dbReference>
<comment type="caution">
    <text evidence="2">The sequence shown here is derived from an EMBL/GenBank/DDBJ whole genome shotgun (WGS) entry which is preliminary data.</text>
</comment>
<dbReference type="AlphaFoldDB" id="A0A6N6JIH2"/>
<feature type="region of interest" description="Disordered" evidence="1">
    <location>
        <begin position="1"/>
        <end position="24"/>
    </location>
</feature>
<dbReference type="InterPro" id="IPR036390">
    <property type="entry name" value="WH_DNA-bd_sf"/>
</dbReference>
<reference evidence="2 3" key="1">
    <citation type="submission" date="2019-12" db="EMBL/GenBank/DDBJ databases">
        <title>Litoreibacter badius sp. nov., a novel bacteriochlorophyll a-containing bacterium in the genus Litoreibacter.</title>
        <authorList>
            <person name="Kanamuro M."/>
            <person name="Takabe Y."/>
            <person name="Mori K."/>
            <person name="Takaichi S."/>
            <person name="Hanada S."/>
        </authorList>
    </citation>
    <scope>NUCLEOTIDE SEQUENCE [LARGE SCALE GENOMIC DNA]</scope>
    <source>
        <strain evidence="2 3">K6</strain>
    </source>
</reference>
<dbReference type="PANTHER" id="PTHR18964:SF173">
    <property type="entry name" value="GLUCOKINASE"/>
    <property type="match status" value="1"/>
</dbReference>
<evidence type="ECO:0000313" key="2">
    <source>
        <dbReference type="EMBL" id="GFE66141.1"/>
    </source>
</evidence>
<proteinExistence type="predicted"/>
<keyword evidence="3" id="KW-1185">Reference proteome</keyword>
<accession>A0A6N6JIH2</accession>
<sequence length="422" mass="45006">MKEKLQRSISASNAPEPAGCGPTLPVHANMKPLRQQVFESVRAAGQISRIDVAKNLGVSPGSVTQMTAELISMGLVEEVETPSQHLRGRPPVALSVKVGAGYVVGLKLGDFSHSAVIVDFAGMQIAELDCPSAARKMEADALIDEAEALWRAILDKSAVLPKQVAAVGLGLAGMVDHDAGTVPWSPLLRERGVDLRALASARLGVPVHIDNDANMLTLAELWFGAGRGKSAFAVVTIEYGVGMGLVLDNRLYRGALGLGMELGHTKVQLDGALCRCGNRGCLEAYVADYALVREARVALDMPPDKAGHVGALLETLYDQAKAGNEQARTIFRRAGRYLSLGLSNVVHLFDPELIILSGERMRYDYLYAEDVLAEMKSLTLDNGRVAPQIDIHVWGGYVWARGGAALALSAVTDTMFGEAAEA</sequence>
<dbReference type="Pfam" id="PF00480">
    <property type="entry name" value="ROK"/>
    <property type="match status" value="1"/>
</dbReference>
<evidence type="ECO:0000256" key="1">
    <source>
        <dbReference type="SAM" id="MobiDB-lite"/>
    </source>
</evidence>
<dbReference type="CDD" id="cd24073">
    <property type="entry name" value="ASKHA_ATPase_ROK_CYANR"/>
    <property type="match status" value="1"/>
</dbReference>
<protein>
    <submittedName>
        <fullName evidence="2">Xylose operon repressor</fullName>
    </submittedName>
</protein>
<dbReference type="Gene3D" id="1.10.10.10">
    <property type="entry name" value="Winged helix-like DNA-binding domain superfamily/Winged helix DNA-binding domain"/>
    <property type="match status" value="1"/>
</dbReference>
<dbReference type="OrthoDB" id="9810372at2"/>
<dbReference type="RefSeq" id="WP_159808867.1">
    <property type="nucleotide sequence ID" value="NZ_BLJE01000003.1"/>
</dbReference>
<evidence type="ECO:0000313" key="3">
    <source>
        <dbReference type="Proteomes" id="UP000436822"/>
    </source>
</evidence>
<dbReference type="InterPro" id="IPR043129">
    <property type="entry name" value="ATPase_NBD"/>
</dbReference>
<dbReference type="SUPFAM" id="SSF46785">
    <property type="entry name" value="Winged helix' DNA-binding domain"/>
    <property type="match status" value="1"/>
</dbReference>
<dbReference type="PANTHER" id="PTHR18964">
    <property type="entry name" value="ROK (REPRESSOR, ORF, KINASE) FAMILY"/>
    <property type="match status" value="1"/>
</dbReference>
<organism evidence="2 3">
    <name type="scientific">Litoreibacter roseus</name>
    <dbReference type="NCBI Taxonomy" id="2601869"/>
    <lineage>
        <taxon>Bacteria</taxon>
        <taxon>Pseudomonadati</taxon>
        <taxon>Pseudomonadota</taxon>
        <taxon>Alphaproteobacteria</taxon>
        <taxon>Rhodobacterales</taxon>
        <taxon>Roseobacteraceae</taxon>
        <taxon>Litoreibacter</taxon>
    </lineage>
</organism>
<dbReference type="Proteomes" id="UP000436822">
    <property type="component" value="Unassembled WGS sequence"/>
</dbReference>